<proteinExistence type="predicted"/>
<name>A0AA35QTF2_GEOBA</name>
<comment type="caution">
    <text evidence="3">The sequence shown here is derived from an EMBL/GenBank/DDBJ whole genome shotgun (WGS) entry which is preliminary data.</text>
</comment>
<dbReference type="Pfam" id="PF01609">
    <property type="entry name" value="DDE_Tnp_1"/>
    <property type="match status" value="1"/>
</dbReference>
<evidence type="ECO:0000259" key="2">
    <source>
        <dbReference type="Pfam" id="PF13808"/>
    </source>
</evidence>
<dbReference type="InterPro" id="IPR002559">
    <property type="entry name" value="Transposase_11"/>
</dbReference>
<dbReference type="AlphaFoldDB" id="A0AA35QTF2"/>
<dbReference type="GO" id="GO:0004803">
    <property type="term" value="F:transposase activity"/>
    <property type="evidence" value="ECO:0007669"/>
    <property type="project" value="InterPro"/>
</dbReference>
<evidence type="ECO:0000259" key="1">
    <source>
        <dbReference type="Pfam" id="PF01609"/>
    </source>
</evidence>
<dbReference type="Pfam" id="PF13808">
    <property type="entry name" value="DDE_Tnp_1_assoc"/>
    <property type="match status" value="1"/>
</dbReference>
<evidence type="ECO:0000313" key="3">
    <source>
        <dbReference type="EMBL" id="CAI7990289.1"/>
    </source>
</evidence>
<protein>
    <submittedName>
        <fullName evidence="3">H repeat-associated putative transposase YhhI</fullName>
    </submittedName>
</protein>
<sequence>MAESHHVSILDHFDDLDDPRVERTRRHQLVDILAIAICAAICGADSWVHVELFGRSKLEWFQTFLELPNGVPSHDTFGDVFARLDPAQFQNCFVSWTQAIAELLPGEVVAIDGKTARRSYDRAGSKGAMHLVSAWATQNTLTLGQVRTAEKSNEITAIPQLLDLLDLHGCIVTIDAMGCQREIAQQITDGGANYVLAVKENQGQLHEGIRDLFEGAEALGFDGVPYDYSQTVNKGHGRVERRECWTITATDCLDYINPHGQWPQLKAAIKVVGHRETAAGAISQPRYYISSLPAPAGQLLAAVRSHWSIENSLHWTLDVTFREDQCRVRKDHGPQNLATLRQISHNLLKNENSLKVGIQGKRLNAGWREDYLLKVLLG</sequence>
<dbReference type="GO" id="GO:0006313">
    <property type="term" value="P:DNA transposition"/>
    <property type="evidence" value="ECO:0007669"/>
    <property type="project" value="InterPro"/>
</dbReference>
<dbReference type="InterPro" id="IPR032806">
    <property type="entry name" value="YbfD_N"/>
</dbReference>
<dbReference type="NCBIfam" id="NF033564">
    <property type="entry name" value="transpos_ISAs1"/>
    <property type="match status" value="1"/>
</dbReference>
<dbReference type="EMBL" id="CASHTH010000062">
    <property type="protein sequence ID" value="CAI7990289.1"/>
    <property type="molecule type" value="Genomic_DNA"/>
</dbReference>
<dbReference type="InterPro" id="IPR051698">
    <property type="entry name" value="Transposase_11-like"/>
</dbReference>
<feature type="domain" description="H repeat-associated protein N-terminal" evidence="2">
    <location>
        <begin position="10"/>
        <end position="97"/>
    </location>
</feature>
<dbReference type="Proteomes" id="UP001174909">
    <property type="component" value="Unassembled WGS sequence"/>
</dbReference>
<organism evidence="3 4">
    <name type="scientific">Geodia barretti</name>
    <name type="common">Barrett's horny sponge</name>
    <dbReference type="NCBI Taxonomy" id="519541"/>
    <lineage>
        <taxon>Eukaryota</taxon>
        <taxon>Metazoa</taxon>
        <taxon>Porifera</taxon>
        <taxon>Demospongiae</taxon>
        <taxon>Heteroscleromorpha</taxon>
        <taxon>Tetractinellida</taxon>
        <taxon>Astrophorina</taxon>
        <taxon>Geodiidae</taxon>
        <taxon>Geodia</taxon>
    </lineage>
</organism>
<evidence type="ECO:0000313" key="4">
    <source>
        <dbReference type="Proteomes" id="UP001174909"/>
    </source>
</evidence>
<dbReference type="PANTHER" id="PTHR30298">
    <property type="entry name" value="H REPEAT-ASSOCIATED PREDICTED TRANSPOSASE"/>
    <property type="match status" value="1"/>
</dbReference>
<feature type="domain" description="Transposase IS4-like" evidence="1">
    <location>
        <begin position="107"/>
        <end position="347"/>
    </location>
</feature>
<gene>
    <name evidence="3" type="ORF">GBAR_LOCUS452</name>
</gene>
<reference evidence="3" key="1">
    <citation type="submission" date="2023-03" db="EMBL/GenBank/DDBJ databases">
        <authorList>
            <person name="Steffen K."/>
            <person name="Cardenas P."/>
        </authorList>
    </citation>
    <scope>NUCLEOTIDE SEQUENCE</scope>
</reference>
<dbReference type="PANTHER" id="PTHR30298:SF0">
    <property type="entry name" value="PROTEIN YBFL-RELATED"/>
    <property type="match status" value="1"/>
</dbReference>
<dbReference type="GO" id="GO:0003677">
    <property type="term" value="F:DNA binding"/>
    <property type="evidence" value="ECO:0007669"/>
    <property type="project" value="InterPro"/>
</dbReference>
<keyword evidence="4" id="KW-1185">Reference proteome</keyword>
<accession>A0AA35QTF2</accession>
<dbReference type="InterPro" id="IPR047647">
    <property type="entry name" value="ISAs1_transpos"/>
</dbReference>